<evidence type="ECO:0000313" key="2">
    <source>
        <dbReference type="EMBL" id="EEC12483.1"/>
    </source>
</evidence>
<dbReference type="Proteomes" id="UP000001555">
    <property type="component" value="Unassembled WGS sequence"/>
</dbReference>
<gene>
    <name evidence="2" type="ORF">IscW_ISCW009165</name>
</gene>
<sequence length="51" mass="5782">MFTLSCICFCLNLHLSLLLPYSQPRYAALPDKIGIRTTIKVIFIMALLHST</sequence>
<feature type="chain" id="PRO_5014568197" description="Secreted protein" evidence="1">
    <location>
        <begin position="19"/>
        <end position="51"/>
    </location>
</feature>
<dbReference type="EMBL" id="DS834513">
    <property type="protein sequence ID" value="EEC12483.1"/>
    <property type="molecule type" value="Genomic_DNA"/>
</dbReference>
<name>B7Q0W1_IXOSC</name>
<dbReference type="PaxDb" id="6945-B7Q0W1"/>
<reference evidence="2 4" key="1">
    <citation type="submission" date="2008-03" db="EMBL/GenBank/DDBJ databases">
        <title>Annotation of Ixodes scapularis.</title>
        <authorList>
            <consortium name="Ixodes scapularis Genome Project Consortium"/>
            <person name="Caler E."/>
            <person name="Hannick L.I."/>
            <person name="Bidwell S."/>
            <person name="Joardar V."/>
            <person name="Thiagarajan M."/>
            <person name="Amedeo P."/>
            <person name="Galinsky K.J."/>
            <person name="Schobel S."/>
            <person name="Inman J."/>
            <person name="Hostetler J."/>
            <person name="Miller J."/>
            <person name="Hammond M."/>
            <person name="Megy K."/>
            <person name="Lawson D."/>
            <person name="Kodira C."/>
            <person name="Sutton G."/>
            <person name="Meyer J."/>
            <person name="Hill C.A."/>
            <person name="Birren B."/>
            <person name="Nene V."/>
            <person name="Collins F."/>
            <person name="Alarcon-Chaidez F."/>
            <person name="Wikel S."/>
            <person name="Strausberg R."/>
        </authorList>
    </citation>
    <scope>NUCLEOTIDE SEQUENCE [LARGE SCALE GENOMIC DNA]</scope>
    <source>
        <strain evidence="4">Wikel</strain>
        <strain evidence="2">Wikel colony</strain>
    </source>
</reference>
<keyword evidence="4" id="KW-1185">Reference proteome</keyword>
<proteinExistence type="predicted"/>
<dbReference type="EnsemblMetazoa" id="ISCW009165-RA">
    <property type="protein sequence ID" value="ISCW009165-PA"/>
    <property type="gene ID" value="ISCW009165"/>
</dbReference>
<evidence type="ECO:0000313" key="3">
    <source>
        <dbReference type="EnsemblMetazoa" id="ISCW009165-PA"/>
    </source>
</evidence>
<dbReference type="EMBL" id="ABJB010571579">
    <property type="status" value="NOT_ANNOTATED_CDS"/>
    <property type="molecule type" value="Genomic_DNA"/>
</dbReference>
<dbReference type="VEuPathDB" id="VectorBase:ISCI009165"/>
<evidence type="ECO:0000256" key="1">
    <source>
        <dbReference type="SAM" id="SignalP"/>
    </source>
</evidence>
<dbReference type="HOGENOM" id="CLU_3108747_0_0_1"/>
<reference evidence="3" key="2">
    <citation type="submission" date="2020-05" db="UniProtKB">
        <authorList>
            <consortium name="EnsemblMetazoa"/>
        </authorList>
    </citation>
    <scope>IDENTIFICATION</scope>
    <source>
        <strain evidence="3">wikel</strain>
    </source>
</reference>
<evidence type="ECO:0008006" key="5">
    <source>
        <dbReference type="Google" id="ProtNLM"/>
    </source>
</evidence>
<dbReference type="VEuPathDB" id="VectorBase:ISCW009165"/>
<accession>B7Q0W1</accession>
<feature type="signal peptide" evidence="1">
    <location>
        <begin position="1"/>
        <end position="18"/>
    </location>
</feature>
<organism>
    <name type="scientific">Ixodes scapularis</name>
    <name type="common">Black-legged tick</name>
    <name type="synonym">Deer tick</name>
    <dbReference type="NCBI Taxonomy" id="6945"/>
    <lineage>
        <taxon>Eukaryota</taxon>
        <taxon>Metazoa</taxon>
        <taxon>Ecdysozoa</taxon>
        <taxon>Arthropoda</taxon>
        <taxon>Chelicerata</taxon>
        <taxon>Arachnida</taxon>
        <taxon>Acari</taxon>
        <taxon>Parasitiformes</taxon>
        <taxon>Ixodida</taxon>
        <taxon>Ixodoidea</taxon>
        <taxon>Ixodidae</taxon>
        <taxon>Ixodinae</taxon>
        <taxon>Ixodes</taxon>
    </lineage>
</organism>
<evidence type="ECO:0000313" key="4">
    <source>
        <dbReference type="Proteomes" id="UP000001555"/>
    </source>
</evidence>
<protein>
    <recommendedName>
        <fullName evidence="5">Secreted protein</fullName>
    </recommendedName>
</protein>
<keyword evidence="1" id="KW-0732">Signal</keyword>
<dbReference type="InParanoid" id="B7Q0W1"/>
<dbReference type="AlphaFoldDB" id="B7Q0W1"/>